<dbReference type="AlphaFoldDB" id="A0A316DBW4"/>
<proteinExistence type="predicted"/>
<dbReference type="EMBL" id="QGGL01000005">
    <property type="protein sequence ID" value="PWK14500.1"/>
    <property type="molecule type" value="Genomic_DNA"/>
</dbReference>
<sequence>MGSPPLHDELWVGPGLPNLLDWCVENTSDDEVKLVYTIRIMIRQKNYTLSY</sequence>
<protein>
    <submittedName>
        <fullName evidence="1">Uncharacterized protein</fullName>
    </submittedName>
</protein>
<dbReference type="Proteomes" id="UP000245634">
    <property type="component" value="Unassembled WGS sequence"/>
</dbReference>
<reference evidence="1 2" key="1">
    <citation type="submission" date="2018-05" db="EMBL/GenBank/DDBJ databases">
        <title>Genomic Encyclopedia of Type Strains, Phase IV (KMG-IV): sequencing the most valuable type-strain genomes for metagenomic binning, comparative biology and taxonomic classification.</title>
        <authorList>
            <person name="Goeker M."/>
        </authorList>
    </citation>
    <scope>NUCLEOTIDE SEQUENCE [LARGE SCALE GENOMIC DNA]</scope>
    <source>
        <strain evidence="1 2">DSM 18773</strain>
    </source>
</reference>
<gene>
    <name evidence="1" type="ORF">C7459_105267</name>
</gene>
<evidence type="ECO:0000313" key="1">
    <source>
        <dbReference type="EMBL" id="PWK14500.1"/>
    </source>
</evidence>
<evidence type="ECO:0000313" key="2">
    <source>
        <dbReference type="Proteomes" id="UP000245634"/>
    </source>
</evidence>
<comment type="caution">
    <text evidence="1">The sequence shown here is derived from an EMBL/GenBank/DDBJ whole genome shotgun (WGS) entry which is preliminary data.</text>
</comment>
<accession>A0A316DBW4</accession>
<organism evidence="1 2">
    <name type="scientific">Tumebacillus permanentifrigoris</name>
    <dbReference type="NCBI Taxonomy" id="378543"/>
    <lineage>
        <taxon>Bacteria</taxon>
        <taxon>Bacillati</taxon>
        <taxon>Bacillota</taxon>
        <taxon>Bacilli</taxon>
        <taxon>Bacillales</taxon>
        <taxon>Alicyclobacillaceae</taxon>
        <taxon>Tumebacillus</taxon>
    </lineage>
</organism>
<name>A0A316DBW4_9BACL</name>
<keyword evidence="2" id="KW-1185">Reference proteome</keyword>